<evidence type="ECO:0000313" key="1">
    <source>
        <dbReference type="EMBL" id="RAK76641.1"/>
    </source>
</evidence>
<name>A0A8G1RTT7_9EURO</name>
<dbReference type="PANTHER" id="PTHR42052:SF1">
    <property type="entry name" value="ABM DOMAIN-CONTAINING PROTEIN"/>
    <property type="match status" value="1"/>
</dbReference>
<dbReference type="VEuPathDB" id="FungiDB:BO72DRAFT_528254"/>
<protein>
    <recommendedName>
        <fullName evidence="3">ABM domain-containing protein</fullName>
    </recommendedName>
</protein>
<dbReference type="Proteomes" id="UP000249789">
    <property type="component" value="Unassembled WGS sequence"/>
</dbReference>
<proteinExistence type="predicted"/>
<dbReference type="AlphaFoldDB" id="A0A8G1RTT7"/>
<dbReference type="PANTHER" id="PTHR42052">
    <property type="entry name" value="ABM DOMAIN-CONTAINING PROTEIN"/>
    <property type="match status" value="1"/>
</dbReference>
<dbReference type="OrthoDB" id="3542212at2759"/>
<organism evidence="1 2">
    <name type="scientific">Aspergillus fijiensis CBS 313.89</name>
    <dbReference type="NCBI Taxonomy" id="1448319"/>
    <lineage>
        <taxon>Eukaryota</taxon>
        <taxon>Fungi</taxon>
        <taxon>Dikarya</taxon>
        <taxon>Ascomycota</taxon>
        <taxon>Pezizomycotina</taxon>
        <taxon>Eurotiomycetes</taxon>
        <taxon>Eurotiomycetidae</taxon>
        <taxon>Eurotiales</taxon>
        <taxon>Aspergillaceae</taxon>
        <taxon>Aspergillus</taxon>
    </lineage>
</organism>
<dbReference type="GeneID" id="63867503"/>
<keyword evidence="2" id="KW-1185">Reference proteome</keyword>
<sequence length="206" mass="22751">MPTINLTQLHLSTPLPPASTSTTLLKSLPLRAHPQTININIYIQLEDPNNIYLLHEDPTTKLPTTTTTTTQATIGITHRSTHRIDLDLPAQTLPLTAPVLAIGRYLIRRGQRAEFQRTFEASKAHLEAFTAPYSLVGGWVAGGEGEDGGNADTDEGTAEFVLFSGWEAVERHFAFAETEGFKEFVRIKEFMEGAEIKHAVRWEGGV</sequence>
<dbReference type="EMBL" id="KZ824647">
    <property type="protein sequence ID" value="RAK76641.1"/>
    <property type="molecule type" value="Genomic_DNA"/>
</dbReference>
<reference evidence="1 2" key="1">
    <citation type="submission" date="2018-02" db="EMBL/GenBank/DDBJ databases">
        <title>The genomes of Aspergillus section Nigri reveals drivers in fungal speciation.</title>
        <authorList>
            <consortium name="DOE Joint Genome Institute"/>
            <person name="Vesth T.C."/>
            <person name="Nybo J."/>
            <person name="Theobald S."/>
            <person name="Brandl J."/>
            <person name="Frisvad J.C."/>
            <person name="Nielsen K.F."/>
            <person name="Lyhne E.K."/>
            <person name="Kogle M.E."/>
            <person name="Kuo A."/>
            <person name="Riley R."/>
            <person name="Clum A."/>
            <person name="Nolan M."/>
            <person name="Lipzen A."/>
            <person name="Salamov A."/>
            <person name="Henrissat B."/>
            <person name="Wiebenga A."/>
            <person name="De vries R.P."/>
            <person name="Grigoriev I.V."/>
            <person name="Mortensen U.H."/>
            <person name="Andersen M.R."/>
            <person name="Baker S.E."/>
        </authorList>
    </citation>
    <scope>NUCLEOTIDE SEQUENCE [LARGE SCALE GENOMIC DNA]</scope>
    <source>
        <strain evidence="1 2">CBS 313.89</strain>
    </source>
</reference>
<dbReference type="Gene3D" id="3.30.70.100">
    <property type="match status" value="1"/>
</dbReference>
<gene>
    <name evidence="1" type="ORF">BO72DRAFT_528254</name>
</gene>
<evidence type="ECO:0008006" key="3">
    <source>
        <dbReference type="Google" id="ProtNLM"/>
    </source>
</evidence>
<dbReference type="RefSeq" id="XP_040800651.1">
    <property type="nucleotide sequence ID" value="XM_040950168.1"/>
</dbReference>
<accession>A0A8G1RTT7</accession>
<evidence type="ECO:0000313" key="2">
    <source>
        <dbReference type="Proteomes" id="UP000249789"/>
    </source>
</evidence>